<dbReference type="AlphaFoldDB" id="A0A645GUP3"/>
<feature type="transmembrane region" description="Helical" evidence="1">
    <location>
        <begin position="28"/>
        <end position="49"/>
    </location>
</feature>
<evidence type="ECO:0000256" key="1">
    <source>
        <dbReference type="SAM" id="Phobius"/>
    </source>
</evidence>
<reference evidence="2" key="1">
    <citation type="submission" date="2019-08" db="EMBL/GenBank/DDBJ databases">
        <authorList>
            <person name="Kucharzyk K."/>
            <person name="Murdoch R.W."/>
            <person name="Higgins S."/>
            <person name="Loffler F."/>
        </authorList>
    </citation>
    <scope>NUCLEOTIDE SEQUENCE</scope>
</reference>
<dbReference type="EMBL" id="VSSQ01080200">
    <property type="protein sequence ID" value="MPN29479.1"/>
    <property type="molecule type" value="Genomic_DNA"/>
</dbReference>
<evidence type="ECO:0000313" key="2">
    <source>
        <dbReference type="EMBL" id="MPN29479.1"/>
    </source>
</evidence>
<name>A0A645GUP3_9ZZZZ</name>
<keyword evidence="1" id="KW-0812">Transmembrane</keyword>
<keyword evidence="1" id="KW-0472">Membrane</keyword>
<organism evidence="2">
    <name type="scientific">bioreactor metagenome</name>
    <dbReference type="NCBI Taxonomy" id="1076179"/>
    <lineage>
        <taxon>unclassified sequences</taxon>
        <taxon>metagenomes</taxon>
        <taxon>ecological metagenomes</taxon>
    </lineage>
</organism>
<keyword evidence="1" id="KW-1133">Transmembrane helix</keyword>
<gene>
    <name evidence="2" type="ORF">SDC9_176932</name>
</gene>
<sequence>MIVGSQGGNPVFACKFGQQLAAVQVDGFFVAVDLSARVFLFLGFFYFFFKNFDVQAYADFLIPDIGAAACQDKIVSAPGFLDEAAQTVHEVFERACGVVALFFFPEGFCQLLYRQFFLAVAQDIDEQLGHHL</sequence>
<proteinExistence type="predicted"/>
<comment type="caution">
    <text evidence="2">The sequence shown here is derived from an EMBL/GenBank/DDBJ whole genome shotgun (WGS) entry which is preliminary data.</text>
</comment>
<protein>
    <submittedName>
        <fullName evidence="2">Uncharacterized protein</fullName>
    </submittedName>
</protein>
<accession>A0A645GUP3</accession>